<sequence>MIGRTVNIFNQPSLLYDCDEYSENYYRTAYRITEFSYVKLPELINIVPESTFLGLASLLDPDMTYTASKQQFIDVMAQP</sequence>
<evidence type="ECO:0000256" key="3">
    <source>
        <dbReference type="ARBA" id="ARBA00022490"/>
    </source>
</evidence>
<dbReference type="EMBL" id="SNRW01000775">
    <property type="protein sequence ID" value="KAA6399326.1"/>
    <property type="molecule type" value="Genomic_DNA"/>
</dbReference>
<dbReference type="GO" id="GO:0005856">
    <property type="term" value="C:cytoskeleton"/>
    <property type="evidence" value="ECO:0007669"/>
    <property type="project" value="UniProtKB-SubCell"/>
</dbReference>
<dbReference type="Proteomes" id="UP000324800">
    <property type="component" value="Unassembled WGS sequence"/>
</dbReference>
<comment type="caution">
    <text evidence="7">The sequence shown here is derived from an EMBL/GenBank/DDBJ whole genome shotgun (WGS) entry which is preliminary data.</text>
</comment>
<protein>
    <recommendedName>
        <fullName evidence="6">DM10 domain-containing protein</fullName>
    </recommendedName>
</protein>
<dbReference type="PROSITE" id="PS51336">
    <property type="entry name" value="DM10"/>
    <property type="match status" value="1"/>
</dbReference>
<proteinExistence type="predicted"/>
<evidence type="ECO:0000256" key="4">
    <source>
        <dbReference type="ARBA" id="ARBA00023212"/>
    </source>
</evidence>
<comment type="subcellular location">
    <subcellularLocation>
        <location evidence="1">Cell projection</location>
        <location evidence="1">Cilium</location>
    </subcellularLocation>
    <subcellularLocation>
        <location evidence="2">Cytoplasm</location>
        <location evidence="2">Cytoskeleton</location>
    </subcellularLocation>
</comment>
<keyword evidence="5" id="KW-0966">Cell projection</keyword>
<gene>
    <name evidence="7" type="ORF">EZS28_005147</name>
</gene>
<dbReference type="InterPro" id="IPR006602">
    <property type="entry name" value="DM10_dom"/>
</dbReference>
<dbReference type="Gene3D" id="2.30.29.170">
    <property type="match status" value="1"/>
</dbReference>
<evidence type="ECO:0000256" key="2">
    <source>
        <dbReference type="ARBA" id="ARBA00004245"/>
    </source>
</evidence>
<name>A0A5J4WXX1_9EUKA</name>
<evidence type="ECO:0000256" key="1">
    <source>
        <dbReference type="ARBA" id="ARBA00004138"/>
    </source>
</evidence>
<accession>A0A5J4WXX1</accession>
<keyword evidence="3" id="KW-0963">Cytoplasm</keyword>
<evidence type="ECO:0000313" key="8">
    <source>
        <dbReference type="Proteomes" id="UP000324800"/>
    </source>
</evidence>
<evidence type="ECO:0000256" key="5">
    <source>
        <dbReference type="ARBA" id="ARBA00023273"/>
    </source>
</evidence>
<keyword evidence="4" id="KW-0206">Cytoskeleton</keyword>
<dbReference type="OrthoDB" id="10255210at2759"/>
<evidence type="ECO:0000313" key="7">
    <source>
        <dbReference type="EMBL" id="KAA6399326.1"/>
    </source>
</evidence>
<dbReference type="GO" id="GO:0005929">
    <property type="term" value="C:cilium"/>
    <property type="evidence" value="ECO:0007669"/>
    <property type="project" value="UniProtKB-SubCell"/>
</dbReference>
<feature type="domain" description="DM10" evidence="6">
    <location>
        <begin position="1"/>
        <end position="30"/>
    </location>
</feature>
<organism evidence="7 8">
    <name type="scientific">Streblomastix strix</name>
    <dbReference type="NCBI Taxonomy" id="222440"/>
    <lineage>
        <taxon>Eukaryota</taxon>
        <taxon>Metamonada</taxon>
        <taxon>Preaxostyla</taxon>
        <taxon>Oxymonadida</taxon>
        <taxon>Streblomastigidae</taxon>
        <taxon>Streblomastix</taxon>
    </lineage>
</organism>
<dbReference type="AlphaFoldDB" id="A0A5J4WXX1"/>
<reference evidence="7 8" key="1">
    <citation type="submission" date="2019-03" db="EMBL/GenBank/DDBJ databases">
        <title>Single cell metagenomics reveals metabolic interactions within the superorganism composed of flagellate Streblomastix strix and complex community of Bacteroidetes bacteria on its surface.</title>
        <authorList>
            <person name="Treitli S.C."/>
            <person name="Kolisko M."/>
            <person name="Husnik F."/>
            <person name="Keeling P."/>
            <person name="Hampl V."/>
        </authorList>
    </citation>
    <scope>NUCLEOTIDE SEQUENCE [LARGE SCALE GENOMIC DNA]</scope>
    <source>
        <strain evidence="7">ST1C</strain>
    </source>
</reference>
<evidence type="ECO:0000259" key="6">
    <source>
        <dbReference type="PROSITE" id="PS51336"/>
    </source>
</evidence>